<evidence type="ECO:0000313" key="2">
    <source>
        <dbReference type="Proteomes" id="UP000887566"/>
    </source>
</evidence>
<dbReference type="GO" id="GO:0006325">
    <property type="term" value="P:chromatin organization"/>
    <property type="evidence" value="ECO:0007669"/>
    <property type="project" value="UniProtKB-KW"/>
</dbReference>
<reference evidence="3" key="1">
    <citation type="submission" date="2022-11" db="UniProtKB">
        <authorList>
            <consortium name="WormBaseParasite"/>
        </authorList>
    </citation>
    <scope>IDENTIFICATION</scope>
</reference>
<keyword evidence="1" id="KW-0156">Chromatin regulator</keyword>
<accession>A0A914UWF7</accession>
<dbReference type="InterPro" id="IPR013083">
    <property type="entry name" value="Znf_RING/FYVE/PHD"/>
</dbReference>
<evidence type="ECO:0000313" key="3">
    <source>
        <dbReference type="WBParaSite" id="PSAMB.scaffold1317size50867.g12375.t1"/>
    </source>
</evidence>
<protein>
    <submittedName>
        <fullName evidence="3">Zinc finger PHD-type domain-containing protein</fullName>
    </submittedName>
</protein>
<dbReference type="InterPro" id="IPR011011">
    <property type="entry name" value="Znf_FYVE_PHD"/>
</dbReference>
<dbReference type="Gene3D" id="3.30.40.10">
    <property type="entry name" value="Zinc/RING finger domain, C3HC4 (zinc finger)"/>
    <property type="match status" value="1"/>
</dbReference>
<dbReference type="PANTHER" id="PTHR10333:SF42">
    <property type="entry name" value="INHIBITOR OF GROWTH PROTEIN 5"/>
    <property type="match status" value="1"/>
</dbReference>
<name>A0A914UWF7_9BILA</name>
<dbReference type="SUPFAM" id="SSF57903">
    <property type="entry name" value="FYVE/PHD zinc finger"/>
    <property type="match status" value="1"/>
</dbReference>
<evidence type="ECO:0000256" key="1">
    <source>
        <dbReference type="ARBA" id="ARBA00022853"/>
    </source>
</evidence>
<dbReference type="GO" id="GO:0006355">
    <property type="term" value="P:regulation of DNA-templated transcription"/>
    <property type="evidence" value="ECO:0007669"/>
    <property type="project" value="TreeGrafter"/>
</dbReference>
<dbReference type="PANTHER" id="PTHR10333">
    <property type="entry name" value="INHIBITOR OF GROWTH PROTEIN"/>
    <property type="match status" value="1"/>
</dbReference>
<dbReference type="Proteomes" id="UP000887566">
    <property type="component" value="Unplaced"/>
</dbReference>
<proteinExistence type="predicted"/>
<sequence length="125" mass="13503">MVGCDNSECPIEWFHFGCVGLETKPKGKWVAYSATALPARQRSVNSAPPADIRRAAAAAIAAVRLLLLGGGTARHRSAYTSFLIVYVEILLGESCATTAGGRSRLYFAARRQALPTSLNLIRRRP</sequence>
<keyword evidence="2" id="KW-1185">Reference proteome</keyword>
<dbReference type="InterPro" id="IPR028651">
    <property type="entry name" value="ING_fam"/>
</dbReference>
<organism evidence="2 3">
    <name type="scientific">Plectus sambesii</name>
    <dbReference type="NCBI Taxonomy" id="2011161"/>
    <lineage>
        <taxon>Eukaryota</taxon>
        <taxon>Metazoa</taxon>
        <taxon>Ecdysozoa</taxon>
        <taxon>Nematoda</taxon>
        <taxon>Chromadorea</taxon>
        <taxon>Plectida</taxon>
        <taxon>Plectina</taxon>
        <taxon>Plectoidea</taxon>
        <taxon>Plectidae</taxon>
        <taxon>Plectus</taxon>
    </lineage>
</organism>
<dbReference type="WBParaSite" id="PSAMB.scaffold1317size50867.g12375.t1">
    <property type="protein sequence ID" value="PSAMB.scaffold1317size50867.g12375.t1"/>
    <property type="gene ID" value="PSAMB.scaffold1317size50867.g12375"/>
</dbReference>
<dbReference type="AlphaFoldDB" id="A0A914UWF7"/>